<sequence>LSKTSNGWNHFSNHASDHDGRIILIWKPHLTVNILHQSRQSITCEVTIAPLQQFVLTACYAANTSEERSDLWADLINVQQTYSLDSSSWIVGGDFNQITHYSEHSLPSVNCFDPHMTQFRDTLSHLSLFDLRFTGPLFTWSNKCPSYPIAKKLDRILINQSWIATFPHSQAFFLAPEISDHSPSVVDLAVDLPTPGTRP</sequence>
<dbReference type="GO" id="GO:0003824">
    <property type="term" value="F:catalytic activity"/>
    <property type="evidence" value="ECO:0007669"/>
    <property type="project" value="InterPro"/>
</dbReference>
<dbReference type="Proteomes" id="UP000694005">
    <property type="component" value="Chromosome A07"/>
</dbReference>
<dbReference type="Gramene" id="A07p03210.2_BraZ1">
    <property type="protein sequence ID" value="A07p03210.2_BraZ1.CDS.1"/>
    <property type="gene ID" value="A07g03210.2_BraZ1"/>
</dbReference>
<dbReference type="PANTHER" id="PTHR33710:SF77">
    <property type="entry name" value="DNASE I-LIKE SUPERFAMILY PROTEIN"/>
    <property type="match status" value="1"/>
</dbReference>
<dbReference type="AlphaFoldDB" id="A0A3P6B8Q0"/>
<dbReference type="EMBL" id="LS974623">
    <property type="protein sequence ID" value="CAG7900677.1"/>
    <property type="molecule type" value="Genomic_DNA"/>
</dbReference>
<accession>A0A3P6B8Q0</accession>
<feature type="non-terminal residue" evidence="3">
    <location>
        <position position="199"/>
    </location>
</feature>
<organism evidence="3">
    <name type="scientific">Brassica campestris</name>
    <name type="common">Field mustard</name>
    <dbReference type="NCBI Taxonomy" id="3711"/>
    <lineage>
        <taxon>Eukaryota</taxon>
        <taxon>Viridiplantae</taxon>
        <taxon>Streptophyta</taxon>
        <taxon>Embryophyta</taxon>
        <taxon>Tracheophyta</taxon>
        <taxon>Spermatophyta</taxon>
        <taxon>Magnoliopsida</taxon>
        <taxon>eudicotyledons</taxon>
        <taxon>Gunneridae</taxon>
        <taxon>Pentapetalae</taxon>
        <taxon>rosids</taxon>
        <taxon>malvids</taxon>
        <taxon>Brassicales</taxon>
        <taxon>Brassicaceae</taxon>
        <taxon>Brassiceae</taxon>
        <taxon>Brassica</taxon>
    </lineage>
</organism>
<evidence type="ECO:0000313" key="2">
    <source>
        <dbReference type="EMBL" id="CAG7900677.1"/>
    </source>
</evidence>
<feature type="non-terminal residue" evidence="3">
    <location>
        <position position="1"/>
    </location>
</feature>
<reference evidence="3" key="1">
    <citation type="submission" date="2018-11" db="EMBL/GenBank/DDBJ databases">
        <authorList>
            <consortium name="Genoscope - CEA"/>
            <person name="William W."/>
        </authorList>
    </citation>
    <scope>NUCLEOTIDE SEQUENCE</scope>
</reference>
<protein>
    <recommendedName>
        <fullName evidence="1">Endonuclease/exonuclease/phosphatase domain-containing protein</fullName>
    </recommendedName>
</protein>
<dbReference type="SUPFAM" id="SSF56219">
    <property type="entry name" value="DNase I-like"/>
    <property type="match status" value="1"/>
</dbReference>
<evidence type="ECO:0000259" key="1">
    <source>
        <dbReference type="Pfam" id="PF03372"/>
    </source>
</evidence>
<gene>
    <name evidence="3" type="ORF">BRAA07T28066Z</name>
    <name evidence="2" type="ORF">BRAPAZ1V2_A07P03210.2</name>
</gene>
<feature type="domain" description="Endonuclease/exonuclease/phosphatase" evidence="1">
    <location>
        <begin position="12"/>
        <end position="181"/>
    </location>
</feature>
<proteinExistence type="predicted"/>
<dbReference type="Pfam" id="PF03372">
    <property type="entry name" value="Exo_endo_phos"/>
    <property type="match status" value="1"/>
</dbReference>
<evidence type="ECO:0000313" key="3">
    <source>
        <dbReference type="EMBL" id="VDC95544.1"/>
    </source>
</evidence>
<name>A0A3P6B8Q0_BRACM</name>
<dbReference type="InterPro" id="IPR036691">
    <property type="entry name" value="Endo/exonu/phosph_ase_sf"/>
</dbReference>
<dbReference type="InterPro" id="IPR005135">
    <property type="entry name" value="Endo/exonuclease/phosphatase"/>
</dbReference>
<dbReference type="Gene3D" id="3.60.10.10">
    <property type="entry name" value="Endonuclease/exonuclease/phosphatase"/>
    <property type="match status" value="1"/>
</dbReference>
<dbReference type="EMBL" id="LR031574">
    <property type="protein sequence ID" value="VDC95544.1"/>
    <property type="molecule type" value="Genomic_DNA"/>
</dbReference>
<dbReference type="PANTHER" id="PTHR33710">
    <property type="entry name" value="BNAC02G09200D PROTEIN"/>
    <property type="match status" value="1"/>
</dbReference>